<evidence type="ECO:0000256" key="1">
    <source>
        <dbReference type="SAM" id="MobiDB-lite"/>
    </source>
</evidence>
<dbReference type="EMBL" id="JARQAZ010000001">
    <property type="protein sequence ID" value="MDT2769608.1"/>
    <property type="molecule type" value="Genomic_DNA"/>
</dbReference>
<name>A0ABU3FEZ0_9ENTE</name>
<evidence type="ECO:0008006" key="4">
    <source>
        <dbReference type="Google" id="ProtNLM"/>
    </source>
</evidence>
<dbReference type="RefSeq" id="WP_311815251.1">
    <property type="nucleotide sequence ID" value="NZ_JARQAV010000004.1"/>
</dbReference>
<organism evidence="2 3">
    <name type="scientific">Enterococcus pseudoavium</name>
    <dbReference type="NCBI Taxonomy" id="44007"/>
    <lineage>
        <taxon>Bacteria</taxon>
        <taxon>Bacillati</taxon>
        <taxon>Bacillota</taxon>
        <taxon>Bacilli</taxon>
        <taxon>Lactobacillales</taxon>
        <taxon>Enterococcaceae</taxon>
        <taxon>Enterococcus</taxon>
    </lineage>
</organism>
<protein>
    <recommendedName>
        <fullName evidence="4">Transposase</fullName>
    </recommendedName>
</protein>
<accession>A0ABU3FEZ0</accession>
<feature type="non-terminal residue" evidence="2">
    <location>
        <position position="1"/>
    </location>
</feature>
<evidence type="ECO:0000313" key="3">
    <source>
        <dbReference type="Proteomes" id="UP001269061"/>
    </source>
</evidence>
<sequence>KGFQGVFSSAKKDAGERSPTSKSIEPFYGVLKGVPVTFKQKKTPAVDLPAGVFNAILRLSWESLLNS</sequence>
<feature type="region of interest" description="Disordered" evidence="1">
    <location>
        <begin position="1"/>
        <end position="24"/>
    </location>
</feature>
<comment type="caution">
    <text evidence="2">The sequence shown here is derived from an EMBL/GenBank/DDBJ whole genome shotgun (WGS) entry which is preliminary data.</text>
</comment>
<keyword evidence="3" id="KW-1185">Reference proteome</keyword>
<reference evidence="2 3" key="1">
    <citation type="submission" date="2023-03" db="EMBL/GenBank/DDBJ databases">
        <authorList>
            <person name="Shen W."/>
            <person name="Cai J."/>
        </authorList>
    </citation>
    <scope>NUCLEOTIDE SEQUENCE [LARGE SCALE GENOMIC DNA]</scope>
    <source>
        <strain evidence="2 3">Y59</strain>
    </source>
</reference>
<dbReference type="Proteomes" id="UP001269061">
    <property type="component" value="Unassembled WGS sequence"/>
</dbReference>
<proteinExistence type="predicted"/>
<evidence type="ECO:0000313" key="2">
    <source>
        <dbReference type="EMBL" id="MDT2769608.1"/>
    </source>
</evidence>
<gene>
    <name evidence="2" type="ORF">P7H46_02000</name>
</gene>